<dbReference type="InterPro" id="IPR012349">
    <property type="entry name" value="Split_barrel_FMN-bd"/>
</dbReference>
<feature type="domain" description="Pyridoxamine 5'-phosphate oxidase N-terminal" evidence="2">
    <location>
        <begin position="9"/>
        <end position="126"/>
    </location>
</feature>
<evidence type="ECO:0000313" key="3">
    <source>
        <dbReference type="EMBL" id="RKQ86050.1"/>
    </source>
</evidence>
<dbReference type="PANTHER" id="PTHR35176:SF6">
    <property type="entry name" value="HEME OXYGENASE HI_0854-RELATED"/>
    <property type="match status" value="1"/>
</dbReference>
<dbReference type="NCBIfam" id="TIGR03618">
    <property type="entry name" value="Rv1155_F420"/>
    <property type="match status" value="1"/>
</dbReference>
<evidence type="ECO:0000256" key="1">
    <source>
        <dbReference type="ARBA" id="ARBA00023002"/>
    </source>
</evidence>
<dbReference type="RefSeq" id="WP_121253465.1">
    <property type="nucleotide sequence ID" value="NZ_RBIL01000002.1"/>
</dbReference>
<reference evidence="3 4" key="1">
    <citation type="submission" date="2018-10" db="EMBL/GenBank/DDBJ databases">
        <title>Genomic Encyclopedia of Archaeal and Bacterial Type Strains, Phase II (KMG-II): from individual species to whole genera.</title>
        <authorList>
            <person name="Goeker M."/>
        </authorList>
    </citation>
    <scope>NUCLEOTIDE SEQUENCE [LARGE SCALE GENOMIC DNA]</scope>
    <source>
        <strain evidence="3 4">DSM 14954</strain>
    </source>
</reference>
<evidence type="ECO:0000313" key="4">
    <source>
        <dbReference type="Proteomes" id="UP000278962"/>
    </source>
</evidence>
<dbReference type="Pfam" id="PF01243">
    <property type="entry name" value="PNPOx_N"/>
    <property type="match status" value="1"/>
</dbReference>
<dbReference type="SUPFAM" id="SSF50475">
    <property type="entry name" value="FMN-binding split barrel"/>
    <property type="match status" value="1"/>
</dbReference>
<dbReference type="InterPro" id="IPR052019">
    <property type="entry name" value="F420H2_bilvrd_red/Heme_oxyg"/>
</dbReference>
<dbReference type="EMBL" id="RBIL01000002">
    <property type="protein sequence ID" value="RKQ86050.1"/>
    <property type="molecule type" value="Genomic_DNA"/>
</dbReference>
<gene>
    <name evidence="3" type="ORF">C8N24_4059</name>
</gene>
<accession>A0A660L3G0</accession>
<dbReference type="PANTHER" id="PTHR35176">
    <property type="entry name" value="HEME OXYGENASE HI_0854-RELATED"/>
    <property type="match status" value="1"/>
</dbReference>
<keyword evidence="1" id="KW-0560">Oxidoreductase</keyword>
<name>A0A660L3G0_9ACTN</name>
<dbReference type="OrthoDB" id="162914at2"/>
<keyword evidence="4" id="KW-1185">Reference proteome</keyword>
<proteinExistence type="predicted"/>
<organism evidence="3 4">
    <name type="scientific">Solirubrobacter pauli</name>
    <dbReference type="NCBI Taxonomy" id="166793"/>
    <lineage>
        <taxon>Bacteria</taxon>
        <taxon>Bacillati</taxon>
        <taxon>Actinomycetota</taxon>
        <taxon>Thermoleophilia</taxon>
        <taxon>Solirubrobacterales</taxon>
        <taxon>Solirubrobacteraceae</taxon>
        <taxon>Solirubrobacter</taxon>
    </lineage>
</organism>
<dbReference type="Proteomes" id="UP000278962">
    <property type="component" value="Unassembled WGS sequence"/>
</dbReference>
<protein>
    <submittedName>
        <fullName evidence="3">PPOX class probable F420-dependent enzyme</fullName>
    </submittedName>
</protein>
<dbReference type="GO" id="GO:0070967">
    <property type="term" value="F:coenzyme F420 binding"/>
    <property type="evidence" value="ECO:0007669"/>
    <property type="project" value="TreeGrafter"/>
</dbReference>
<dbReference type="Gene3D" id="2.30.110.10">
    <property type="entry name" value="Electron Transport, Fmn-binding Protein, Chain A"/>
    <property type="match status" value="1"/>
</dbReference>
<dbReference type="GO" id="GO:0016627">
    <property type="term" value="F:oxidoreductase activity, acting on the CH-CH group of donors"/>
    <property type="evidence" value="ECO:0007669"/>
    <property type="project" value="TreeGrafter"/>
</dbReference>
<comment type="caution">
    <text evidence="3">The sequence shown here is derived from an EMBL/GenBank/DDBJ whole genome shotgun (WGS) entry which is preliminary data.</text>
</comment>
<dbReference type="AlphaFoldDB" id="A0A660L3G0"/>
<sequence length="131" mass="14436">MAELTDAGVSELLAKPNHAVLSTLNKDGSVHSAVVWVNVEDDKVAFNGALGRVWPANIERDARVTLVVINQENPYEYAEIKGTASAVDGGDGHIDRLAQKYINQEKYPWRGEGEVRQKFEVTAARVRYAKA</sequence>
<dbReference type="InterPro" id="IPR011576">
    <property type="entry name" value="Pyridox_Oxase_N"/>
</dbReference>
<dbReference type="InterPro" id="IPR019920">
    <property type="entry name" value="F420-binding_dom_put"/>
</dbReference>
<dbReference type="GO" id="GO:0005829">
    <property type="term" value="C:cytosol"/>
    <property type="evidence" value="ECO:0007669"/>
    <property type="project" value="TreeGrafter"/>
</dbReference>
<evidence type="ECO:0000259" key="2">
    <source>
        <dbReference type="Pfam" id="PF01243"/>
    </source>
</evidence>